<dbReference type="GO" id="GO:0016787">
    <property type="term" value="F:hydrolase activity"/>
    <property type="evidence" value="ECO:0007669"/>
    <property type="project" value="InterPro"/>
</dbReference>
<evidence type="ECO:0000259" key="3">
    <source>
        <dbReference type="Pfam" id="PF06439"/>
    </source>
</evidence>
<dbReference type="Pfam" id="PF06439">
    <property type="entry name" value="3keto-disac_hyd"/>
    <property type="match status" value="1"/>
</dbReference>
<keyword evidence="5" id="KW-1185">Reference proteome</keyword>
<evidence type="ECO:0000256" key="2">
    <source>
        <dbReference type="SAM" id="SignalP"/>
    </source>
</evidence>
<keyword evidence="2" id="KW-0732">Signal</keyword>
<sequence length="266" mass="29132">MKPILLVITSIALITPGFAQDKDAEGFVELFNGKDLSGWDGDPKLWKVEEGLVTGICTGPDSPVNNTFLIWRGGQVKDFELKATMRVIGDNNSGIQYRSRPLPEAGPWGIAGYQLDIHPALEHTGMTYEEKGRGIFGLNGKNVLLDPEGTRWLTNEHEPVKVDVAQWNDYTIIARGNHLIHQVNCQTTSELVDHDAKGRTLEGLLAIQLHRGNANTVQIKDLRLKVLKQVPVLPFDPTTLPAGAKKIERPGTKNPQGTGPAAPAKK</sequence>
<gene>
    <name evidence="4" type="ORF">HNQ64_000697</name>
</gene>
<comment type="caution">
    <text evidence="4">The sequence shown here is derived from an EMBL/GenBank/DDBJ whole genome shotgun (WGS) entry which is preliminary data.</text>
</comment>
<reference evidence="4 5" key="1">
    <citation type="submission" date="2020-08" db="EMBL/GenBank/DDBJ databases">
        <title>Genomic Encyclopedia of Type Strains, Phase IV (KMG-IV): sequencing the most valuable type-strain genomes for metagenomic binning, comparative biology and taxonomic classification.</title>
        <authorList>
            <person name="Goeker M."/>
        </authorList>
    </citation>
    <scope>NUCLEOTIDE SEQUENCE [LARGE SCALE GENOMIC DNA]</scope>
    <source>
        <strain evidence="4 5">DSM 12251</strain>
    </source>
</reference>
<accession>A0A7W7YHU4</accession>
<dbReference type="EMBL" id="JACHIF010000001">
    <property type="protein sequence ID" value="MBB5036463.1"/>
    <property type="molecule type" value="Genomic_DNA"/>
</dbReference>
<feature type="region of interest" description="Disordered" evidence="1">
    <location>
        <begin position="239"/>
        <end position="266"/>
    </location>
</feature>
<evidence type="ECO:0000313" key="4">
    <source>
        <dbReference type="EMBL" id="MBB5036463.1"/>
    </source>
</evidence>
<dbReference type="RefSeq" id="WP_184205366.1">
    <property type="nucleotide sequence ID" value="NZ_JACHIF010000001.1"/>
</dbReference>
<organism evidence="4 5">
    <name type="scientific">Prosthecobacter dejongeii</name>
    <dbReference type="NCBI Taxonomy" id="48465"/>
    <lineage>
        <taxon>Bacteria</taxon>
        <taxon>Pseudomonadati</taxon>
        <taxon>Verrucomicrobiota</taxon>
        <taxon>Verrucomicrobiia</taxon>
        <taxon>Verrucomicrobiales</taxon>
        <taxon>Verrucomicrobiaceae</taxon>
        <taxon>Prosthecobacter</taxon>
    </lineage>
</organism>
<dbReference type="Proteomes" id="UP000534294">
    <property type="component" value="Unassembled WGS sequence"/>
</dbReference>
<dbReference type="InterPro" id="IPR010496">
    <property type="entry name" value="AL/BT2_dom"/>
</dbReference>
<dbReference type="AlphaFoldDB" id="A0A7W7YHU4"/>
<protein>
    <recommendedName>
        <fullName evidence="3">3-keto-alpha-glucoside-1,2-lyase/3-keto-2-hydroxy-glucal hydratase domain-containing protein</fullName>
    </recommendedName>
</protein>
<feature type="signal peptide" evidence="2">
    <location>
        <begin position="1"/>
        <end position="19"/>
    </location>
</feature>
<feature type="domain" description="3-keto-alpha-glucoside-1,2-lyase/3-keto-2-hydroxy-glucal hydratase" evidence="3">
    <location>
        <begin position="26"/>
        <end position="225"/>
    </location>
</feature>
<dbReference type="Gene3D" id="2.60.120.560">
    <property type="entry name" value="Exo-inulinase, domain 1"/>
    <property type="match status" value="1"/>
</dbReference>
<evidence type="ECO:0000256" key="1">
    <source>
        <dbReference type="SAM" id="MobiDB-lite"/>
    </source>
</evidence>
<proteinExistence type="predicted"/>
<feature type="chain" id="PRO_5030540506" description="3-keto-alpha-glucoside-1,2-lyase/3-keto-2-hydroxy-glucal hydratase domain-containing protein" evidence="2">
    <location>
        <begin position="20"/>
        <end position="266"/>
    </location>
</feature>
<name>A0A7W7YHU4_9BACT</name>
<evidence type="ECO:0000313" key="5">
    <source>
        <dbReference type="Proteomes" id="UP000534294"/>
    </source>
</evidence>